<feature type="region of interest" description="Disordered" evidence="1">
    <location>
        <begin position="1"/>
        <end position="37"/>
    </location>
</feature>
<evidence type="ECO:0000313" key="2">
    <source>
        <dbReference type="EMBL" id="KAG7591782.1"/>
    </source>
</evidence>
<gene>
    <name evidence="2" type="ORF">ISN45_Aa01g007700</name>
</gene>
<accession>A0A8T2C1E3</accession>
<evidence type="ECO:0000313" key="3">
    <source>
        <dbReference type="Proteomes" id="UP000694240"/>
    </source>
</evidence>
<organism evidence="2 3">
    <name type="scientific">Arabidopsis thaliana x Arabidopsis arenosa</name>
    <dbReference type="NCBI Taxonomy" id="1240361"/>
    <lineage>
        <taxon>Eukaryota</taxon>
        <taxon>Viridiplantae</taxon>
        <taxon>Streptophyta</taxon>
        <taxon>Embryophyta</taxon>
        <taxon>Tracheophyta</taxon>
        <taxon>Spermatophyta</taxon>
        <taxon>Magnoliopsida</taxon>
        <taxon>eudicotyledons</taxon>
        <taxon>Gunneridae</taxon>
        <taxon>Pentapetalae</taxon>
        <taxon>rosids</taxon>
        <taxon>malvids</taxon>
        <taxon>Brassicales</taxon>
        <taxon>Brassicaceae</taxon>
        <taxon>Camelineae</taxon>
        <taxon>Arabidopsis</taxon>
    </lineage>
</organism>
<dbReference type="Proteomes" id="UP000694240">
    <property type="component" value="Chromosome 6"/>
</dbReference>
<evidence type="ECO:0000256" key="1">
    <source>
        <dbReference type="SAM" id="MobiDB-lite"/>
    </source>
</evidence>
<proteinExistence type="predicted"/>
<protein>
    <submittedName>
        <fullName evidence="2">Uncharacterized protein</fullName>
    </submittedName>
</protein>
<reference evidence="2 3" key="1">
    <citation type="submission" date="2020-12" db="EMBL/GenBank/DDBJ databases">
        <title>Concerted genomic and epigenomic changes stabilize Arabidopsis allopolyploids.</title>
        <authorList>
            <person name="Chen Z."/>
        </authorList>
    </citation>
    <scope>NUCLEOTIDE SEQUENCE [LARGE SCALE GENOMIC DNA]</scope>
    <source>
        <strain evidence="2">Allo738</strain>
        <tissue evidence="2">Leaf</tissue>
    </source>
</reference>
<feature type="region of interest" description="Disordered" evidence="1">
    <location>
        <begin position="129"/>
        <end position="151"/>
    </location>
</feature>
<dbReference type="EMBL" id="JAEFBK010000006">
    <property type="protein sequence ID" value="KAG7591782.1"/>
    <property type="molecule type" value="Genomic_DNA"/>
</dbReference>
<name>A0A8T2C1E3_9BRAS</name>
<comment type="caution">
    <text evidence="2">The sequence shown here is derived from an EMBL/GenBank/DDBJ whole genome shotgun (WGS) entry which is preliminary data.</text>
</comment>
<sequence length="269" mass="30105">MAISGDVSHPSSSLLNKFPKASPDSHQMAVDPSVPNQLGFESSSHFKGKGIVGELDNFDSDKTVLADRETSFSHSADQLGTTLNSLSIPDMLHPEKIVPLPIGWYDSNETAVGKSSFSEASTSGKTYFRKRSYKPRRKQSGKKGKAKKVKKTNVVKLAKESRERERGGGLITKDGRGILVMSEKTSLVLSTPIKTPTITTRTISHSRTRIQFFIFTVSYETLYVERTSLSLTFLSLSRRRRRKKASFRFLRPEVFNSFRFLFSLLMGVN</sequence>
<keyword evidence="3" id="KW-1185">Reference proteome</keyword>
<dbReference type="AlphaFoldDB" id="A0A8T2C1E3"/>